<keyword evidence="1" id="KW-1133">Transmembrane helix</keyword>
<feature type="transmembrane region" description="Helical" evidence="1">
    <location>
        <begin position="254"/>
        <end position="274"/>
    </location>
</feature>
<comment type="caution">
    <text evidence="2">The sequence shown here is derived from an EMBL/GenBank/DDBJ whole genome shotgun (WGS) entry which is preliminary data.</text>
</comment>
<evidence type="ECO:0000313" key="2">
    <source>
        <dbReference type="EMBL" id="MCC9018741.1"/>
    </source>
</evidence>
<evidence type="ECO:0000313" key="3">
    <source>
        <dbReference type="Proteomes" id="UP001430700"/>
    </source>
</evidence>
<proteinExistence type="predicted"/>
<sequence length="278" mass="32239">MNIIGLFEELKIDKSHILLFSTEDIMRVEKQLNVEKRINPEIDSKTSENLILALKEYKEELLFVLSNRILFNFFTGNNFSKNHFSNYDLTVSNEKMKHFIALFLAEDLISFFSLKLSKGWYHYLEKLDLLLDLKRYFPEEIIYKMASLVFSKLDFAVSQLTVLTTNEVSNIVYIKYRTFYDLLSHFATIESDQKISNLLSLVIKFYNKKVNTVFFTSVIEAMSFYTAFNENINETLAKNRDAVSVLRESADDVAATPVMKIILAVICAILPFLVTKCS</sequence>
<organism evidence="2 3">
    <name type="scientific">Flavobacterium lipolyticum</name>
    <dbReference type="NCBI Taxonomy" id="2893754"/>
    <lineage>
        <taxon>Bacteria</taxon>
        <taxon>Pseudomonadati</taxon>
        <taxon>Bacteroidota</taxon>
        <taxon>Flavobacteriia</taxon>
        <taxon>Flavobacteriales</taxon>
        <taxon>Flavobacteriaceae</taxon>
        <taxon>Flavobacterium</taxon>
    </lineage>
</organism>
<dbReference type="EMBL" id="JAJJMN010000001">
    <property type="protein sequence ID" value="MCC9018741.1"/>
    <property type="molecule type" value="Genomic_DNA"/>
</dbReference>
<dbReference type="Proteomes" id="UP001430700">
    <property type="component" value="Unassembled WGS sequence"/>
</dbReference>
<name>A0ABS8M3G6_9FLAO</name>
<accession>A0ABS8M3G6</accession>
<protein>
    <submittedName>
        <fullName evidence="2">Uncharacterized protein</fullName>
    </submittedName>
</protein>
<reference evidence="2" key="1">
    <citation type="submission" date="2021-11" db="EMBL/GenBank/DDBJ databases">
        <title>Description of novel Flavobacterium species.</title>
        <authorList>
            <person name="Saticioglu I.B."/>
            <person name="Ay H."/>
            <person name="Altun S."/>
            <person name="Duman M."/>
        </authorList>
    </citation>
    <scope>NUCLEOTIDE SEQUENCE</scope>
    <source>
        <strain evidence="2">F-126</strain>
    </source>
</reference>
<keyword evidence="1" id="KW-0812">Transmembrane</keyword>
<gene>
    <name evidence="2" type="ORF">LNQ34_13250</name>
</gene>
<keyword evidence="3" id="KW-1185">Reference proteome</keyword>
<dbReference type="RefSeq" id="WP_230000100.1">
    <property type="nucleotide sequence ID" value="NZ_JAJJMN010000001.1"/>
</dbReference>
<evidence type="ECO:0000256" key="1">
    <source>
        <dbReference type="SAM" id="Phobius"/>
    </source>
</evidence>
<keyword evidence="1" id="KW-0472">Membrane</keyword>